<dbReference type="NCBIfam" id="TIGR00999">
    <property type="entry name" value="8a0102"/>
    <property type="match status" value="1"/>
</dbReference>
<dbReference type="FunFam" id="2.40.420.20:FF:000006">
    <property type="entry name" value="RND family efflux transporter MFP subunit"/>
    <property type="match status" value="1"/>
</dbReference>
<keyword evidence="2" id="KW-0813">Transport</keyword>
<keyword evidence="7" id="KW-1185">Reference proteome</keyword>
<gene>
    <name evidence="6" type="primary">czcB3</name>
    <name evidence="6" type="ordered locus">aq_468</name>
</gene>
<dbReference type="InterPro" id="IPR005695">
    <property type="entry name" value="Co/Zn/Cd_resistance_CzcB-like"/>
</dbReference>
<feature type="domain" description="CzcB-like C-terminal circularly permuted SH3-like" evidence="5">
    <location>
        <begin position="287"/>
        <end position="346"/>
    </location>
</feature>
<dbReference type="EnsemblBacteria" id="AAC06725">
    <property type="protein sequence ID" value="AAC06725"/>
    <property type="gene ID" value="aq_468"/>
</dbReference>
<dbReference type="GO" id="GO:0016020">
    <property type="term" value="C:membrane"/>
    <property type="evidence" value="ECO:0007669"/>
    <property type="project" value="InterPro"/>
</dbReference>
<evidence type="ECO:0000259" key="4">
    <source>
        <dbReference type="Pfam" id="PF25973"/>
    </source>
</evidence>
<dbReference type="eggNOG" id="COG0845">
    <property type="taxonomic scope" value="Bacteria"/>
</dbReference>
<dbReference type="Pfam" id="PF25975">
    <property type="entry name" value="CzcB_C"/>
    <property type="match status" value="1"/>
</dbReference>
<protein>
    <submittedName>
        <fullName evidence="6">Cation efflux system (CzcB-like)</fullName>
    </submittedName>
</protein>
<dbReference type="Proteomes" id="UP000000798">
    <property type="component" value="Chromosome"/>
</dbReference>
<dbReference type="HOGENOM" id="CLU_018816_13_0_0"/>
<feature type="domain" description="CusB-like beta-barrel" evidence="3">
    <location>
        <begin position="208"/>
        <end position="280"/>
    </location>
</feature>
<dbReference type="OrthoDB" id="11589at2"/>
<evidence type="ECO:0000313" key="7">
    <source>
        <dbReference type="Proteomes" id="UP000000798"/>
    </source>
</evidence>
<name>O66769_AQUAE</name>
<dbReference type="EMBL" id="AE000657">
    <property type="protein sequence ID" value="AAC06725.1"/>
    <property type="molecule type" value="Genomic_DNA"/>
</dbReference>
<dbReference type="PIR" id="E70342">
    <property type="entry name" value="E70342"/>
</dbReference>
<feature type="domain" description="CzcB-like barrel-sandwich hybrid" evidence="4">
    <location>
        <begin position="68"/>
        <end position="202"/>
    </location>
</feature>
<evidence type="ECO:0000259" key="3">
    <source>
        <dbReference type="Pfam" id="PF25954"/>
    </source>
</evidence>
<dbReference type="STRING" id="224324.aq_468"/>
<sequence>MKKILIYLITLLAFSFGGEEHGHEEEIHLTDKQIKLLGIKLYEVKREPVGKIVKMPAEVEENPLLNYVVYSPVEGIVRKLYKKEGDLVKKGEPLAEVYSPELANLIGEVRTAKVRMESARKLYERYKKLYEQKVIKYTLFYNAMVEYERAKGEYEALLSKLKSFGEVKGYNLVLRSPGKGYVVKQNVVLGESVGLDNFLFKIHSHEVVWVYGWADEKSAKDIKEGMKGTALSHEDRLPCRVDYIGHEVDRKTRRVKVRCVAQNKNHVLKPGMFVELLVKTQGEPAILIPKNAVQEIEGKKVVFVRTEEGFEARPVTILKELNGYYVVLEGLKEGERIAVTGTVFLKTKLVGVEEGGHAH</sequence>
<evidence type="ECO:0000313" key="6">
    <source>
        <dbReference type="EMBL" id="AAC06725.1"/>
    </source>
</evidence>
<dbReference type="InterPro" id="IPR006143">
    <property type="entry name" value="RND_pump_MFP"/>
</dbReference>
<proteinExistence type="inferred from homology"/>
<dbReference type="SMR" id="O66769"/>
<dbReference type="PANTHER" id="PTHR30097:SF16">
    <property type="entry name" value="CATION EFFLUX SYSTEM (CZCB-LIKE)"/>
    <property type="match status" value="1"/>
</dbReference>
<reference evidence="6 7" key="1">
    <citation type="journal article" date="1998" name="Nature">
        <title>The complete genome of the hyperthermophilic bacterium Aquifex aeolicus.</title>
        <authorList>
            <person name="Deckert G."/>
            <person name="Warren P.V."/>
            <person name="Gaasterland T."/>
            <person name="Young W.G."/>
            <person name="Lenox A.L."/>
            <person name="Graham D.E."/>
            <person name="Overbeek R."/>
            <person name="Snead M.A."/>
            <person name="Keller M."/>
            <person name="Aujay M."/>
            <person name="Huber R."/>
            <person name="Feldman R.A."/>
            <person name="Short J.M."/>
            <person name="Olson G.J."/>
            <person name="Swanson R.V."/>
        </authorList>
    </citation>
    <scope>NUCLEOTIDE SEQUENCE [LARGE SCALE GENOMIC DNA]</scope>
    <source>
        <strain evidence="6 7">VF5</strain>
    </source>
</reference>
<accession>O66769</accession>
<dbReference type="AlphaFoldDB" id="O66769"/>
<dbReference type="SUPFAM" id="SSF111369">
    <property type="entry name" value="HlyD-like secretion proteins"/>
    <property type="match status" value="1"/>
</dbReference>
<dbReference type="KEGG" id="aae:aq_468"/>
<dbReference type="PANTHER" id="PTHR30097">
    <property type="entry name" value="CATION EFFLUX SYSTEM PROTEIN CUSB"/>
    <property type="match status" value="1"/>
</dbReference>
<evidence type="ECO:0000259" key="5">
    <source>
        <dbReference type="Pfam" id="PF25975"/>
    </source>
</evidence>
<dbReference type="RefSeq" id="WP_010880267.1">
    <property type="nucleotide sequence ID" value="NC_000918.1"/>
</dbReference>
<dbReference type="InterPro" id="IPR058792">
    <property type="entry name" value="Beta-barrel_RND_2"/>
</dbReference>
<dbReference type="Pfam" id="PF25954">
    <property type="entry name" value="Beta-barrel_RND_2"/>
    <property type="match status" value="1"/>
</dbReference>
<dbReference type="InterPro" id="IPR058647">
    <property type="entry name" value="BSH_CzcB-like"/>
</dbReference>
<dbReference type="GO" id="GO:0046873">
    <property type="term" value="F:metal ion transmembrane transporter activity"/>
    <property type="evidence" value="ECO:0007669"/>
    <property type="project" value="InterPro"/>
</dbReference>
<dbReference type="PATRIC" id="fig|224324.8.peg.386"/>
<evidence type="ECO:0000256" key="1">
    <source>
        <dbReference type="ARBA" id="ARBA00009477"/>
    </source>
</evidence>
<dbReference type="InterPro" id="IPR058649">
    <property type="entry name" value="CzcB_C"/>
</dbReference>
<dbReference type="Gene3D" id="2.40.50.100">
    <property type="match status" value="1"/>
</dbReference>
<dbReference type="NCBIfam" id="TIGR01730">
    <property type="entry name" value="RND_mfp"/>
    <property type="match status" value="1"/>
</dbReference>
<dbReference type="Pfam" id="PF25973">
    <property type="entry name" value="BSH_CzcB"/>
    <property type="match status" value="1"/>
</dbReference>
<evidence type="ECO:0000256" key="2">
    <source>
        <dbReference type="ARBA" id="ARBA00022448"/>
    </source>
</evidence>
<dbReference type="InterPro" id="IPR051909">
    <property type="entry name" value="MFP_Cation_Efflux"/>
</dbReference>
<dbReference type="Gene3D" id="2.40.30.170">
    <property type="match status" value="1"/>
</dbReference>
<dbReference type="InParanoid" id="O66769"/>
<organism evidence="6 7">
    <name type="scientific">Aquifex aeolicus (strain VF5)</name>
    <dbReference type="NCBI Taxonomy" id="224324"/>
    <lineage>
        <taxon>Bacteria</taxon>
        <taxon>Pseudomonadati</taxon>
        <taxon>Aquificota</taxon>
        <taxon>Aquificia</taxon>
        <taxon>Aquificales</taxon>
        <taxon>Aquificaceae</taxon>
        <taxon>Aquifex</taxon>
    </lineage>
</organism>
<dbReference type="Gene3D" id="2.40.420.20">
    <property type="match status" value="1"/>
</dbReference>
<comment type="similarity">
    <text evidence="1">Belongs to the membrane fusion protein (MFP) (TC 8.A.1) family.</text>
</comment>